<evidence type="ECO:0000313" key="2">
    <source>
        <dbReference type="EMBL" id="MST88576.1"/>
    </source>
</evidence>
<keyword evidence="3" id="KW-1185">Reference proteome</keyword>
<name>A0A844FSK8_9FIRM</name>
<dbReference type="EMBL" id="VUNM01000004">
    <property type="protein sequence ID" value="MST88576.1"/>
    <property type="molecule type" value="Genomic_DNA"/>
</dbReference>
<keyword evidence="1" id="KW-0812">Transmembrane</keyword>
<dbReference type="AlphaFoldDB" id="A0A844FSK8"/>
<proteinExistence type="predicted"/>
<evidence type="ECO:0008006" key="4">
    <source>
        <dbReference type="Google" id="ProtNLM"/>
    </source>
</evidence>
<dbReference type="InterPro" id="IPR025945">
    <property type="entry name" value="DHHW"/>
</dbReference>
<dbReference type="Proteomes" id="UP000442619">
    <property type="component" value="Unassembled WGS sequence"/>
</dbReference>
<protein>
    <recommendedName>
        <fullName evidence="4">DHHW protein</fullName>
    </recommendedName>
</protein>
<gene>
    <name evidence="2" type="ORF">FYJ79_03090</name>
</gene>
<dbReference type="Pfam" id="PF14286">
    <property type="entry name" value="DHHW"/>
    <property type="match status" value="2"/>
</dbReference>
<evidence type="ECO:0000256" key="1">
    <source>
        <dbReference type="SAM" id="Phobius"/>
    </source>
</evidence>
<dbReference type="RefSeq" id="WP_154514510.1">
    <property type="nucleotide sequence ID" value="NZ_VUNM01000004.1"/>
</dbReference>
<reference evidence="2 3" key="1">
    <citation type="submission" date="2019-08" db="EMBL/GenBank/DDBJ databases">
        <title>In-depth cultivation of the pig gut microbiome towards novel bacterial diversity and tailored functional studies.</title>
        <authorList>
            <person name="Wylensek D."/>
            <person name="Hitch T.C.A."/>
            <person name="Clavel T."/>
        </authorList>
    </citation>
    <scope>NUCLEOTIDE SEQUENCE [LARGE SCALE GENOMIC DNA]</scope>
    <source>
        <strain evidence="2 3">CA-Schmier-601-WT-3</strain>
    </source>
</reference>
<evidence type="ECO:0000313" key="3">
    <source>
        <dbReference type="Proteomes" id="UP000442619"/>
    </source>
</evidence>
<keyword evidence="1" id="KW-0472">Membrane</keyword>
<sequence length="373" mass="43447">MLKRYQRILITIFYIILVFFLIASLIMPDKKMSEQENRTLTQFPQLTTTSIINGHFFSQLDDYLSDQFLLRDQFMKLKVRVDKMEGKRESAGVYLGHKGYLLAKNEIPNTKALNNSIKAINTFSSSHDNISMMIIPSSATINPALLPFGAPMRDGIKDINNFTKQLQKVQVIDSAKGLMKYKHDYLYYKTDHHWTTYGAYREFQSVAHQLGIEKPITKYKKYLVTDSFEGTLASESGDHTHSDEIYVYEPSTKVKYYVNYVAENKKTTSLYEIQQLKTKDQYTLFQGGNHPVVEINTTNNNHKNLLIFKDSYANSFVPFLYPYYQRIIMVDPRYYNDDINKLIENYDINQYLFLYSANTIMKDTSLSDLLNSN</sequence>
<feature type="transmembrane region" description="Helical" evidence="1">
    <location>
        <begin position="7"/>
        <end position="27"/>
    </location>
</feature>
<comment type="caution">
    <text evidence="2">The sequence shown here is derived from an EMBL/GenBank/DDBJ whole genome shotgun (WGS) entry which is preliminary data.</text>
</comment>
<accession>A0A844FSK8</accession>
<keyword evidence="1" id="KW-1133">Transmembrane helix</keyword>
<organism evidence="2 3">
    <name type="scientific">Sharpea porci</name>
    <dbReference type="NCBI Taxonomy" id="2652286"/>
    <lineage>
        <taxon>Bacteria</taxon>
        <taxon>Bacillati</taxon>
        <taxon>Bacillota</taxon>
        <taxon>Erysipelotrichia</taxon>
        <taxon>Erysipelotrichales</taxon>
        <taxon>Coprobacillaceae</taxon>
        <taxon>Sharpea</taxon>
    </lineage>
</organism>